<name>A0AAV4VBD5_9ARAC</name>
<feature type="region of interest" description="Disordered" evidence="3">
    <location>
        <begin position="501"/>
        <end position="574"/>
    </location>
</feature>
<feature type="compositionally biased region" description="Basic and acidic residues" evidence="3">
    <location>
        <begin position="717"/>
        <end position="729"/>
    </location>
</feature>
<feature type="region of interest" description="Disordered" evidence="3">
    <location>
        <begin position="1156"/>
        <end position="1370"/>
    </location>
</feature>
<feature type="compositionally biased region" description="Basic and acidic residues" evidence="3">
    <location>
        <begin position="1257"/>
        <end position="1278"/>
    </location>
</feature>
<feature type="region of interest" description="Disordered" evidence="3">
    <location>
        <begin position="924"/>
        <end position="1016"/>
    </location>
</feature>
<dbReference type="Gene3D" id="1.25.40.90">
    <property type="match status" value="1"/>
</dbReference>
<dbReference type="Pfam" id="PF00076">
    <property type="entry name" value="RRM_1"/>
    <property type="match status" value="1"/>
</dbReference>
<evidence type="ECO:0000259" key="5">
    <source>
        <dbReference type="PROSITE" id="PS51391"/>
    </source>
</evidence>
<feature type="region of interest" description="Disordered" evidence="3">
    <location>
        <begin position="136"/>
        <end position="172"/>
    </location>
</feature>
<evidence type="ECO:0000313" key="7">
    <source>
        <dbReference type="Proteomes" id="UP001054837"/>
    </source>
</evidence>
<feature type="compositionally biased region" description="Basic and acidic residues" evidence="3">
    <location>
        <begin position="1236"/>
        <end position="1248"/>
    </location>
</feature>
<feature type="region of interest" description="Disordered" evidence="3">
    <location>
        <begin position="289"/>
        <end position="361"/>
    </location>
</feature>
<dbReference type="InterPro" id="IPR006569">
    <property type="entry name" value="CID_dom"/>
</dbReference>
<feature type="region of interest" description="Disordered" evidence="3">
    <location>
        <begin position="439"/>
        <end position="473"/>
    </location>
</feature>
<feature type="compositionally biased region" description="Polar residues" evidence="3">
    <location>
        <begin position="289"/>
        <end position="298"/>
    </location>
</feature>
<feature type="compositionally biased region" description="Polar residues" evidence="3">
    <location>
        <begin position="1467"/>
        <end position="1479"/>
    </location>
</feature>
<feature type="region of interest" description="Disordered" evidence="3">
    <location>
        <begin position="714"/>
        <end position="733"/>
    </location>
</feature>
<dbReference type="SMART" id="SM00360">
    <property type="entry name" value="RRM"/>
    <property type="match status" value="1"/>
</dbReference>
<feature type="compositionally biased region" description="Low complexity" evidence="3">
    <location>
        <begin position="870"/>
        <end position="882"/>
    </location>
</feature>
<dbReference type="Gene3D" id="3.30.70.330">
    <property type="match status" value="1"/>
</dbReference>
<evidence type="ECO:0000313" key="6">
    <source>
        <dbReference type="EMBL" id="GIY67295.1"/>
    </source>
</evidence>
<feature type="compositionally biased region" description="Basic and acidic residues" evidence="3">
    <location>
        <begin position="1293"/>
        <end position="1315"/>
    </location>
</feature>
<comment type="caution">
    <text evidence="6">The sequence shown here is derived from an EMBL/GenBank/DDBJ whole genome shotgun (WGS) entry which is preliminary data.</text>
</comment>
<evidence type="ECO:0000256" key="3">
    <source>
        <dbReference type="SAM" id="MobiDB-lite"/>
    </source>
</evidence>
<protein>
    <recommendedName>
        <fullName evidence="8">Splicing factor, arginine/serine-rich 15</fullName>
    </recommendedName>
</protein>
<reference evidence="6 7" key="1">
    <citation type="submission" date="2021-06" db="EMBL/GenBank/DDBJ databases">
        <title>Caerostris darwini draft genome.</title>
        <authorList>
            <person name="Kono N."/>
            <person name="Arakawa K."/>
        </authorList>
    </citation>
    <scope>NUCLEOTIDE SEQUENCE [LARGE SCALE GENOMIC DNA]</scope>
</reference>
<dbReference type="GO" id="GO:0005634">
    <property type="term" value="C:nucleus"/>
    <property type="evidence" value="ECO:0007669"/>
    <property type="project" value="TreeGrafter"/>
</dbReference>
<feature type="compositionally biased region" description="Polar residues" evidence="3">
    <location>
        <begin position="1414"/>
        <end position="1460"/>
    </location>
</feature>
<dbReference type="Pfam" id="PF04818">
    <property type="entry name" value="CID"/>
    <property type="match status" value="1"/>
</dbReference>
<dbReference type="PANTHER" id="PTHR23140:SF4">
    <property type="entry name" value="PROTEIN CBR-NRD-1"/>
    <property type="match status" value="1"/>
</dbReference>
<accession>A0AAV4VBD5</accession>
<feature type="compositionally biased region" description="Basic and acidic residues" evidence="3">
    <location>
        <begin position="1325"/>
        <end position="1341"/>
    </location>
</feature>
<feature type="compositionally biased region" description="Basic and acidic residues" evidence="3">
    <location>
        <begin position="989"/>
        <end position="1000"/>
    </location>
</feature>
<evidence type="ECO:0000259" key="4">
    <source>
        <dbReference type="PROSITE" id="PS50102"/>
    </source>
</evidence>
<feature type="domain" description="CID" evidence="5">
    <location>
        <begin position="1"/>
        <end position="139"/>
    </location>
</feature>
<dbReference type="InterPro" id="IPR051485">
    <property type="entry name" value="SR-CTD_assoc_factor"/>
</dbReference>
<keyword evidence="1 2" id="KW-0694">RNA-binding</keyword>
<keyword evidence="7" id="KW-1185">Reference proteome</keyword>
<feature type="compositionally biased region" description="Low complexity" evidence="3">
    <location>
        <begin position="1521"/>
        <end position="1538"/>
    </location>
</feature>
<feature type="region of interest" description="Disordered" evidence="3">
    <location>
        <begin position="1394"/>
        <end position="1545"/>
    </location>
</feature>
<dbReference type="InterPro" id="IPR035979">
    <property type="entry name" value="RBD_domain_sf"/>
</dbReference>
<feature type="compositionally biased region" description="Basic and acidic residues" evidence="3">
    <location>
        <begin position="336"/>
        <end position="348"/>
    </location>
</feature>
<dbReference type="GO" id="GO:0003723">
    <property type="term" value="F:RNA binding"/>
    <property type="evidence" value="ECO:0007669"/>
    <property type="project" value="UniProtKB-UniRule"/>
</dbReference>
<feature type="compositionally biased region" description="Polar residues" evidence="3">
    <location>
        <begin position="1345"/>
        <end position="1358"/>
    </location>
</feature>
<feature type="compositionally biased region" description="Basic and acidic residues" evidence="3">
    <location>
        <begin position="147"/>
        <end position="157"/>
    </location>
</feature>
<feature type="compositionally biased region" description="Polar residues" evidence="3">
    <location>
        <begin position="952"/>
        <end position="961"/>
    </location>
</feature>
<dbReference type="SMART" id="SM00582">
    <property type="entry name" value="RPR"/>
    <property type="match status" value="1"/>
</dbReference>
<gene>
    <name evidence="6" type="primary">SCAF4</name>
    <name evidence="6" type="ORF">CDAR_557681</name>
</gene>
<feature type="compositionally biased region" description="Low complexity" evidence="3">
    <location>
        <begin position="1105"/>
        <end position="1116"/>
    </location>
</feature>
<feature type="compositionally biased region" description="Polar residues" evidence="3">
    <location>
        <begin position="1498"/>
        <end position="1516"/>
    </location>
</feature>
<evidence type="ECO:0008006" key="8">
    <source>
        <dbReference type="Google" id="ProtNLM"/>
    </source>
</evidence>
<dbReference type="CDD" id="cd16983">
    <property type="entry name" value="CID_SCAF8_like"/>
    <property type="match status" value="1"/>
</dbReference>
<feature type="region of interest" description="Disordered" evidence="3">
    <location>
        <begin position="847"/>
        <end position="882"/>
    </location>
</feature>
<feature type="compositionally biased region" description="Basic and acidic residues" evidence="3">
    <location>
        <begin position="550"/>
        <end position="568"/>
    </location>
</feature>
<dbReference type="FunFam" id="1.25.40.90:FF:000004">
    <property type="entry name" value="splicing factor, arginine/serine-rich 15"/>
    <property type="match status" value="1"/>
</dbReference>
<dbReference type="PANTHER" id="PTHR23140">
    <property type="entry name" value="RNA PROCESSING PROTEIN LD23810P"/>
    <property type="match status" value="1"/>
</dbReference>
<dbReference type="PROSITE" id="PS51391">
    <property type="entry name" value="CID"/>
    <property type="match status" value="1"/>
</dbReference>
<evidence type="ECO:0000256" key="1">
    <source>
        <dbReference type="ARBA" id="ARBA00022884"/>
    </source>
</evidence>
<feature type="domain" description="RRM" evidence="4">
    <location>
        <begin position="588"/>
        <end position="661"/>
    </location>
</feature>
<dbReference type="InterPro" id="IPR008942">
    <property type="entry name" value="ENTH_VHS"/>
</dbReference>
<dbReference type="InterPro" id="IPR012677">
    <property type="entry name" value="Nucleotide-bd_a/b_plait_sf"/>
</dbReference>
<proteinExistence type="predicted"/>
<feature type="compositionally biased region" description="Basic and acidic residues" evidence="3">
    <location>
        <begin position="1124"/>
        <end position="1143"/>
    </location>
</feature>
<feature type="compositionally biased region" description="Polar residues" evidence="3">
    <location>
        <begin position="137"/>
        <end position="146"/>
    </location>
</feature>
<dbReference type="InterPro" id="IPR000504">
    <property type="entry name" value="RRM_dom"/>
</dbReference>
<feature type="compositionally biased region" description="Pro residues" evidence="3">
    <location>
        <begin position="924"/>
        <end position="935"/>
    </location>
</feature>
<dbReference type="SUPFAM" id="SSF54928">
    <property type="entry name" value="RNA-binding domain, RBD"/>
    <property type="match status" value="1"/>
</dbReference>
<sequence>MDAVKAFNTELSSLYDVKPPISKAKMTSITKSAIKGIKFYKHIVQSVEKFIQKCRPEYKVPGLYVVDSIVRQSRHQFGADKDVFGPRFIKNITATFQNLFKCAEEDRSRIIRVLNLWQKNNVFPIDIIQPLLDMGHPNTSNETSTNDESRASRKETESNSWKGWPQANDEPISENRTYAEMSTKNLEKFTKAEMTSAIEDEVSRSSLLRGQIKQENVSEENTVKFNKKLLDFDYGDDDDEEEPKNDESNIASQPNALALSMAQNLLCNPELLRKLQQMQQTIQQNALNSDLSHQSQLPGKQEPEEGVFSSDMTNSPAPQPPLPPSAYQKQVLPSKELAKREVDKDDRVLPQPPLPPKDLDERSLASIMAPHRLLPPTSLATYQQPGMVQGDKDDRIIPDPSLPPRDLDERSLASILAPLDRGMIPPMSYTEGSSMMQYPYPPQQPSMPVMDSMPIDGAYAPVAPPEQQHHGVQDEDERLMYSMPGEPPLPPQDFDERTAMVPMEERSRKGRSRSRSGSRSRRSGRHRSRSKSPRKRRSRSRSPRSKNRSRSKERERIRAKEREREKERERKRKGLPPVKKGFVSVCSTTLWIGHIPKSCTEIEISDSFGAYGTVLSIDIIVPRGCAFVAMDRRQDAYRALQKFKNTKIFLSNNVKTAWAPGKGVKGKEFKDYWEVEAGVSYIPYEKMPDNPEGLTLLEEGGYIDEESLPENLKGLRKHSEDKPASEKQRPVVSETTTYNAVTAPPMVPPPIIPPTNVTLPMLLTHPMQPQFGLHLTNLLPPQAMVMQVPMGIPPPNPMLMVQQQSLGNQNVPLVGGVPPLVQRNHPNITSALTSIKNAVGESTISSLAGDATPTEEDGTSVSSPGSIQKSVPSSVSSASVNSTPASQFGPLMNLPNANRLHVPPPVSTSGAPIPYPPPHNVGFNFPPPGMRPPNMGPNSQMPWMQKHPGSPFTESDSNQSRPGPGMPPHMFNSRPPFHELPSQNSPMKDNNRDMERRPGEMESSVNRSPMHPDKMPQEMVISTDDESSMDRDYPHNEMKGPRFPGAIEFPPRMPMNMHRMRSPMGPMQGPRFPPSMPMGSPFPPRMGGPRGPGMHPGLRMEMEFPPFVGGPRGPRMPGLPPGPRRMDGPHHPNEGREWYPRDFEGLPFDRDRHFFNERNRDQWVTPESLEGDSRHPPRNHDRHDDRMRDIEKRDGSSHQGPNVFVPPDKQLIDDGFNARQRPRPGRKPAPIDEYDDMFKMKFYQRDKAPSYQYHLNKQPERRRGDIPNKSLYKNDDLINKGIDQSNNDNVRTPGDKAMHSEIEQDTSFNRRDRESRKRSRWGRTLSEEREFQQQKRNEIEMKFQSYEQSAQAAQFLQPNSEEISSNEKSENVVEMAASNIDFPTSSDSLTELSESATLASDSVIPDNELPVTDEPNTMQSPSETFSANQDIEPSSSRPFENNPSELVTNSISESVDSSLMSEHGSVSMDSDPSVSNLDSESVHSDKLPVSVTKKIDESTVSNSNAVNIEGSSLSEETLNHIDSNSNNNTSEISSTNDSPLLSAES</sequence>
<dbReference type="EMBL" id="BPLQ01012717">
    <property type="protein sequence ID" value="GIY67295.1"/>
    <property type="molecule type" value="Genomic_DNA"/>
</dbReference>
<evidence type="ECO:0000256" key="2">
    <source>
        <dbReference type="PROSITE-ProRule" id="PRU00176"/>
    </source>
</evidence>
<organism evidence="6 7">
    <name type="scientific">Caerostris darwini</name>
    <dbReference type="NCBI Taxonomy" id="1538125"/>
    <lineage>
        <taxon>Eukaryota</taxon>
        <taxon>Metazoa</taxon>
        <taxon>Ecdysozoa</taxon>
        <taxon>Arthropoda</taxon>
        <taxon>Chelicerata</taxon>
        <taxon>Arachnida</taxon>
        <taxon>Araneae</taxon>
        <taxon>Araneomorphae</taxon>
        <taxon>Entelegynae</taxon>
        <taxon>Araneoidea</taxon>
        <taxon>Araneidae</taxon>
        <taxon>Caerostris</taxon>
    </lineage>
</organism>
<dbReference type="Proteomes" id="UP001054837">
    <property type="component" value="Unassembled WGS sequence"/>
</dbReference>
<feature type="region of interest" description="Disordered" evidence="3">
    <location>
        <begin position="1103"/>
        <end position="1143"/>
    </location>
</feature>
<feature type="compositionally biased region" description="Basic and acidic residues" evidence="3">
    <location>
        <begin position="1171"/>
        <end position="1196"/>
    </location>
</feature>
<dbReference type="PROSITE" id="PS50102">
    <property type="entry name" value="RRM"/>
    <property type="match status" value="1"/>
</dbReference>
<dbReference type="SUPFAM" id="SSF48464">
    <property type="entry name" value="ENTH/VHS domain"/>
    <property type="match status" value="1"/>
</dbReference>
<feature type="compositionally biased region" description="Basic residues" evidence="3">
    <location>
        <begin position="508"/>
        <end position="549"/>
    </location>
</feature>
<feature type="compositionally biased region" description="Polar residues" evidence="3">
    <location>
        <begin position="859"/>
        <end position="869"/>
    </location>
</feature>